<reference evidence="1 2" key="1">
    <citation type="submission" date="2021-01" db="EMBL/GenBank/DDBJ databases">
        <title>Entomomonas sp. F2A isolated from a house cricket (Acheta domesticus).</title>
        <authorList>
            <person name="Spergser J."/>
            <person name="Busse H.-J."/>
        </authorList>
    </citation>
    <scope>NUCLEOTIDE SEQUENCE [LARGE SCALE GENOMIC DNA]</scope>
    <source>
        <strain evidence="1 2">F2A</strain>
    </source>
</reference>
<organism evidence="1 2">
    <name type="scientific">Entomomonas asaccharolytica</name>
    <dbReference type="NCBI Taxonomy" id="2785331"/>
    <lineage>
        <taxon>Bacteria</taxon>
        <taxon>Pseudomonadati</taxon>
        <taxon>Pseudomonadota</taxon>
        <taxon>Gammaproteobacteria</taxon>
        <taxon>Pseudomonadales</taxon>
        <taxon>Pseudomonadaceae</taxon>
        <taxon>Entomomonas</taxon>
    </lineage>
</organism>
<sequence length="1117" mass="126027">MSVDQEKNTTETKQLPTVQLTPYEPIRSTDTVCTTTGTGCSSDDKVFEDIIYIPMQKKFWLLTKQASYELEYATVSLYTSTKGILGASAEEKAKLMEKLDISHLMKFFYNPKPAGFLSEEDQKRYQELQQQLQKYGEDTWEGKSIYVYKVTKKQLEELDRKGIQIAEQQGYIADKGELYTPEQAILRKLLAQYVKNKQKIMANEDTKKQFTTVFDKLNQLQHTKQGIQNIAYIRYFAPHAILELQDEIDKLDQLVKNHITVILELATIGIATPEFALGQNAFSKEGQHIVERGMQRIFFMQTEEAKKEGIIDEMSQLFADWQFFLGNIGDSVPATAFIEKLKQLIRIESNVQKFVDHAEQLASQFVPPKLLLWNPEDYKPQPNTALLNAPMSMREFTRPLTFQKLKTKSGAKDLYQFSIDDLAKRTKNAPQFLKRIANYAAEYPKLKKRLRDLNNNHDELFEIYLTELGCKPIEIKGNTWFNQEKLFDPEALYTSLSNQKIQVKSLENPVDREAWGKLLQYTIFQDNFLNKIMGFDPSYGAQLVRFLTKHTEQYVPFMEYAAEFSTNSPSLPNFTVGGVGAKLVVSPYHNKASLGPFYLPNLANAIHPVVSFDHHKTHQPIELDFGYFIFKLVVEGSGFVGASLALSGNLALNASLGRFQVELEQPAYLGEKPRGVVASAGGELFAGVQAGVNGTVQCKWCPPKGTKGHFWKRLDLTLRQLQGDQTIAGKLNDDLDPLQENNYKTLASFGLGVAGTIGAGGNAMFALTANREKIRLHLGWGLTYGIGAKGGLSFELDYASAIDIVRIVLQAIRKNDNRPIGWYDDMGQAVDDLPSGRDENNQIIISESFYRFSTALMLVGRSVASLAFAWTLGISKIETLYKQMTADYGVMAAHLANPEHLRELTEWFAELHPQAIGALFYHLTKDLAGNNSWASIIYMHHSSKLSTGELIACQQVAIANCIKWLLARKKPNERDHQLYPNTAQAIFGEAVLRMDNAEGTNGSLDKYYQAINPNKTQVWAEDADKTNYYKNIKLIRETMKRKVTADNTRVTIGNPIGDLGALQASSRKAKEYFDGNFDKLFKPAFANSYTLNDFIEQRNTRLIALNTLGGKSNEQTV</sequence>
<gene>
    <name evidence="1" type="ORF">JHT90_11450</name>
</gene>
<keyword evidence="2" id="KW-1185">Reference proteome</keyword>
<protein>
    <submittedName>
        <fullName evidence="1">Uncharacterized protein</fullName>
    </submittedName>
</protein>
<dbReference type="AlphaFoldDB" id="A0A974NEF7"/>
<name>A0A974NEF7_9GAMM</name>
<evidence type="ECO:0000313" key="1">
    <source>
        <dbReference type="EMBL" id="QQP84998.1"/>
    </source>
</evidence>
<dbReference type="EMBL" id="CP067393">
    <property type="protein sequence ID" value="QQP84998.1"/>
    <property type="molecule type" value="Genomic_DNA"/>
</dbReference>
<evidence type="ECO:0000313" key="2">
    <source>
        <dbReference type="Proteomes" id="UP000595278"/>
    </source>
</evidence>
<dbReference type="Proteomes" id="UP000595278">
    <property type="component" value="Chromosome"/>
</dbReference>
<dbReference type="KEGG" id="eaz:JHT90_11450"/>
<proteinExistence type="predicted"/>
<dbReference type="RefSeq" id="WP_201091068.1">
    <property type="nucleotide sequence ID" value="NZ_CP067393.1"/>
</dbReference>
<accession>A0A974NEF7</accession>